<evidence type="ECO:0000256" key="1">
    <source>
        <dbReference type="PROSITE-ProRule" id="PRU00259"/>
    </source>
</evidence>
<dbReference type="Gene3D" id="1.25.10.10">
    <property type="entry name" value="Leucine-rich Repeat Variant"/>
    <property type="match status" value="2"/>
</dbReference>
<dbReference type="InterPro" id="IPR016024">
    <property type="entry name" value="ARM-type_fold"/>
</dbReference>
<evidence type="ECO:0000313" key="3">
    <source>
        <dbReference type="EMBL" id="JAT68620.1"/>
    </source>
</evidence>
<dbReference type="InterPro" id="IPR011989">
    <property type="entry name" value="ARM-like"/>
</dbReference>
<dbReference type="PROSITE" id="PS50176">
    <property type="entry name" value="ARM_REPEAT"/>
    <property type="match status" value="1"/>
</dbReference>
<feature type="region of interest" description="Disordered" evidence="2">
    <location>
        <begin position="397"/>
        <end position="418"/>
    </location>
</feature>
<feature type="repeat" description="ARM" evidence="1">
    <location>
        <begin position="113"/>
        <end position="142"/>
    </location>
</feature>
<sequence>MTRHIRSLASLARRSRLVLPSPVLQPPAGPNLEFVGPHAQASSSIPWVGLAVAGLLATPVAAAALSPDPASEERAAATRDLVSGTTADREAAVSLLSRLTRDPDGHAALLATGALPALVHVVTSREIDSQVRVIALGCVADLLAYLPARQPSPDTALLLDEIAAVLQARNDWGSGPGDGAVGRAHAARVLQHLLSQPEGHASVKKAGALDALLARSAELAKESAEEGGTYPSLAAVPGNLNSLNSVEEERALAAALYGLTGSELGVQDVLVSEETLRGLMRWVLSQDPLLQRAGAGAVARIVCSGPSQATSVADLGGFAAVVASLACSDPQARCYAAAAVRKVAQFGGPLAGRLAAEPRLVPVLLACVVSRGAAGDGGPAAGAATAAARKLGLAPSGGGGGTATSLSQAEAARGKDSVEGLQGSVRRGVQRCGLMALAAAAGERQLALSLTAGGAVEVLRRELAASAYAGELEGLARDTLALLEPKR</sequence>
<gene>
    <name evidence="3" type="ORF">g.81331</name>
</gene>
<dbReference type="SUPFAM" id="SSF48371">
    <property type="entry name" value="ARM repeat"/>
    <property type="match status" value="1"/>
</dbReference>
<dbReference type="InterPro" id="IPR000225">
    <property type="entry name" value="Armadillo"/>
</dbReference>
<proteinExistence type="predicted"/>
<reference evidence="3" key="1">
    <citation type="submission" date="2015-08" db="EMBL/GenBank/DDBJ databases">
        <authorList>
            <person name="Babu N.S."/>
            <person name="Beckwith C.J."/>
            <person name="Beseler K.G."/>
            <person name="Brison A."/>
            <person name="Carone J.V."/>
            <person name="Caskin T.P."/>
            <person name="Diamond M."/>
            <person name="Durham M.E."/>
            <person name="Foxe J.M."/>
            <person name="Go M."/>
            <person name="Henderson B.A."/>
            <person name="Jones I.B."/>
            <person name="McGettigan J.A."/>
            <person name="Micheletti S.J."/>
            <person name="Nasrallah M.E."/>
            <person name="Ortiz D."/>
            <person name="Piller C.R."/>
            <person name="Privatt S.R."/>
            <person name="Schneider S.L."/>
            <person name="Sharp S."/>
            <person name="Smith T.C."/>
            <person name="Stanton J.D."/>
            <person name="Ullery H.E."/>
            <person name="Wilson R.J."/>
            <person name="Serrano M.G."/>
            <person name="Buck G."/>
            <person name="Lee V."/>
            <person name="Wang Y."/>
            <person name="Carvalho R."/>
            <person name="Voegtly L."/>
            <person name="Shi R."/>
            <person name="Duckworth R."/>
            <person name="Johnson A."/>
            <person name="Loviza R."/>
            <person name="Walstead R."/>
            <person name="Shah Z."/>
            <person name="Kiflezghi M."/>
            <person name="Wade K."/>
            <person name="Ball S.L."/>
            <person name="Bradley K.W."/>
            <person name="Asai D.J."/>
            <person name="Bowman C.A."/>
            <person name="Russell D.A."/>
            <person name="Pope W.H."/>
            <person name="Jacobs-Sera D."/>
            <person name="Hendrix R.W."/>
            <person name="Hatfull G.F."/>
        </authorList>
    </citation>
    <scope>NUCLEOTIDE SEQUENCE</scope>
</reference>
<organism evidence="3">
    <name type="scientific">Auxenochlorella protothecoides</name>
    <name type="common">Green microalga</name>
    <name type="synonym">Chlorella protothecoides</name>
    <dbReference type="NCBI Taxonomy" id="3075"/>
    <lineage>
        <taxon>Eukaryota</taxon>
        <taxon>Viridiplantae</taxon>
        <taxon>Chlorophyta</taxon>
        <taxon>core chlorophytes</taxon>
        <taxon>Trebouxiophyceae</taxon>
        <taxon>Chlorellales</taxon>
        <taxon>Chlorellaceae</taxon>
        <taxon>Auxenochlorella</taxon>
    </lineage>
</organism>
<protein>
    <submittedName>
        <fullName evidence="3">Uncharacterized protein</fullName>
    </submittedName>
</protein>
<accession>A0A1D1ZNQ9</accession>
<dbReference type="EMBL" id="GDKF01010002">
    <property type="protein sequence ID" value="JAT68620.1"/>
    <property type="molecule type" value="Transcribed_RNA"/>
</dbReference>
<dbReference type="AlphaFoldDB" id="A0A1D1ZNQ9"/>
<evidence type="ECO:0000256" key="2">
    <source>
        <dbReference type="SAM" id="MobiDB-lite"/>
    </source>
</evidence>
<name>A0A1D1ZNQ9_AUXPR</name>